<dbReference type="RefSeq" id="WP_305990292.1">
    <property type="nucleotide sequence ID" value="NZ_JAVAMP010000001.1"/>
</dbReference>
<dbReference type="SUPFAM" id="SSF53850">
    <property type="entry name" value="Periplasmic binding protein-like II"/>
    <property type="match status" value="1"/>
</dbReference>
<proteinExistence type="predicted"/>
<feature type="chain" id="PRO_5046588348" evidence="2">
    <location>
        <begin position="23"/>
        <end position="449"/>
    </location>
</feature>
<feature type="region of interest" description="Disordered" evidence="1">
    <location>
        <begin position="25"/>
        <end position="48"/>
    </location>
</feature>
<feature type="compositionally biased region" description="Low complexity" evidence="1">
    <location>
        <begin position="25"/>
        <end position="47"/>
    </location>
</feature>
<dbReference type="Pfam" id="PF01547">
    <property type="entry name" value="SBP_bac_1"/>
    <property type="match status" value="1"/>
</dbReference>
<keyword evidence="4" id="KW-1185">Reference proteome</keyword>
<dbReference type="InterPro" id="IPR050490">
    <property type="entry name" value="Bact_solute-bd_prot1"/>
</dbReference>
<sequence>MKKISLMIFVLIVFATMLSACGGDSVSNNSESTSSNNSDSGQSNASNETETVTLELYTWLKEHEEHWTVLLEEFNKEYPHIKINLNNDWGTSELVKVDLAAASQQPMDIITLPNSESYSQRLDMFLPLDEFINEEGMNYDEEYKVSTKINDQYYALPGRLQIWFVLMNKEKLDQAGLEVPKEWTWDEFMEYAKVLTSGEGADKEYGTFFHKWVNYFTMANLNNPINNILVNDGKAAIDTDRVRKSLEITYQLQNEDKTAPPYAEIISQKMSYRNYYFQGKSSIMPIGSFMIQEAGGTEKTAATFKSAFAPYPKFSEDDENGLTYGGIDYVGVAANSKHPKEAYEFIRWYTTKGMSIAGNLSSWKKADLDQEIEGILANATHPEMVDLESLKYVMDISIPAKISPTPEYYTEVNERYISEVEKFLLNKQDLDTTIKNAEKAVTDIINANQ</sequence>
<evidence type="ECO:0000313" key="4">
    <source>
        <dbReference type="Proteomes" id="UP001231941"/>
    </source>
</evidence>
<dbReference type="PANTHER" id="PTHR43649">
    <property type="entry name" value="ARABINOSE-BINDING PROTEIN-RELATED"/>
    <property type="match status" value="1"/>
</dbReference>
<evidence type="ECO:0000256" key="1">
    <source>
        <dbReference type="SAM" id="MobiDB-lite"/>
    </source>
</evidence>
<evidence type="ECO:0000313" key="3">
    <source>
        <dbReference type="EMBL" id="MDP5272997.1"/>
    </source>
</evidence>
<dbReference type="InterPro" id="IPR006059">
    <property type="entry name" value="SBP"/>
</dbReference>
<name>A0ABT9IUL1_9BACL</name>
<protein>
    <submittedName>
        <fullName evidence="3">Extracellular solute-binding protein</fullName>
    </submittedName>
</protein>
<accession>A0ABT9IUL1</accession>
<dbReference type="PROSITE" id="PS51257">
    <property type="entry name" value="PROKAR_LIPOPROTEIN"/>
    <property type="match status" value="1"/>
</dbReference>
<dbReference type="Gene3D" id="3.40.190.10">
    <property type="entry name" value="Periplasmic binding protein-like II"/>
    <property type="match status" value="1"/>
</dbReference>
<dbReference type="Proteomes" id="UP001231941">
    <property type="component" value="Unassembled WGS sequence"/>
</dbReference>
<keyword evidence="2" id="KW-0732">Signal</keyword>
<evidence type="ECO:0000256" key="2">
    <source>
        <dbReference type="SAM" id="SignalP"/>
    </source>
</evidence>
<comment type="caution">
    <text evidence="3">The sequence shown here is derived from an EMBL/GenBank/DDBJ whole genome shotgun (WGS) entry which is preliminary data.</text>
</comment>
<reference evidence="3 4" key="1">
    <citation type="submission" date="2023-08" db="EMBL/GenBank/DDBJ databases">
        <authorList>
            <person name="Park J.-S."/>
        </authorList>
    </citation>
    <scope>NUCLEOTIDE SEQUENCE [LARGE SCALE GENOMIC DNA]</scope>
    <source>
        <strain evidence="3 4">2205SS18-9</strain>
    </source>
</reference>
<dbReference type="PANTHER" id="PTHR43649:SF12">
    <property type="entry name" value="DIACETYLCHITOBIOSE BINDING PROTEIN DASA"/>
    <property type="match status" value="1"/>
</dbReference>
<feature type="signal peptide" evidence="2">
    <location>
        <begin position="1"/>
        <end position="22"/>
    </location>
</feature>
<gene>
    <name evidence="3" type="ORF">Q5Y73_02670</name>
</gene>
<organism evidence="3 4">
    <name type="scientific">Chengkuizengella axinellae</name>
    <dbReference type="NCBI Taxonomy" id="3064388"/>
    <lineage>
        <taxon>Bacteria</taxon>
        <taxon>Bacillati</taxon>
        <taxon>Bacillota</taxon>
        <taxon>Bacilli</taxon>
        <taxon>Bacillales</taxon>
        <taxon>Paenibacillaceae</taxon>
        <taxon>Chengkuizengella</taxon>
    </lineage>
</organism>
<dbReference type="EMBL" id="JAVAMP010000001">
    <property type="protein sequence ID" value="MDP5272997.1"/>
    <property type="molecule type" value="Genomic_DNA"/>
</dbReference>